<name>A0A645FC31_9ZZZZ</name>
<dbReference type="GO" id="GO:0004112">
    <property type="term" value="F:cyclic-nucleotide phosphodiesterase activity"/>
    <property type="evidence" value="ECO:0007669"/>
    <property type="project" value="TreeGrafter"/>
</dbReference>
<dbReference type="PANTHER" id="PTHR43155:SF1">
    <property type="entry name" value="3'3'-CGAMP-SPECIFIC PHOSPHODIESTERASE 1"/>
    <property type="match status" value="1"/>
</dbReference>
<dbReference type="InterPro" id="IPR003607">
    <property type="entry name" value="HD/PDEase_dom"/>
</dbReference>
<accession>A0A645FC31</accession>
<dbReference type="EMBL" id="VSSQ01056265">
    <property type="protein sequence ID" value="MPN10124.1"/>
    <property type="molecule type" value="Genomic_DNA"/>
</dbReference>
<dbReference type="EC" id="3.1.4.-" evidence="2"/>
<dbReference type="SMART" id="SM00471">
    <property type="entry name" value="HDc"/>
    <property type="match status" value="1"/>
</dbReference>
<dbReference type="CDD" id="cd00077">
    <property type="entry name" value="HDc"/>
    <property type="match status" value="1"/>
</dbReference>
<protein>
    <submittedName>
        <fullName evidence="2">3'3'-cGAMP-specific phosphodiesterase 1</fullName>
        <ecNumber evidence="2">3.1.4.-</ecNumber>
    </submittedName>
</protein>
<keyword evidence="2" id="KW-0378">Hydrolase</keyword>
<dbReference type="GO" id="GO:0009214">
    <property type="term" value="P:cyclic nucleotide catabolic process"/>
    <property type="evidence" value="ECO:0007669"/>
    <property type="project" value="TreeGrafter"/>
</dbReference>
<dbReference type="PROSITE" id="PS51832">
    <property type="entry name" value="HD_GYP"/>
    <property type="match status" value="1"/>
</dbReference>
<dbReference type="AlphaFoldDB" id="A0A645FC31"/>
<evidence type="ECO:0000313" key="2">
    <source>
        <dbReference type="EMBL" id="MPN10124.1"/>
    </source>
</evidence>
<comment type="caution">
    <text evidence="2">The sequence shown here is derived from an EMBL/GenBank/DDBJ whole genome shotgun (WGS) entry which is preliminary data.</text>
</comment>
<dbReference type="InterPro" id="IPR037522">
    <property type="entry name" value="HD_GYP_dom"/>
</dbReference>
<feature type="domain" description="HD-GYP" evidence="1">
    <location>
        <begin position="70"/>
        <end position="266"/>
    </location>
</feature>
<organism evidence="2">
    <name type="scientific">bioreactor metagenome</name>
    <dbReference type="NCBI Taxonomy" id="1076179"/>
    <lineage>
        <taxon>unclassified sequences</taxon>
        <taxon>metagenomes</taxon>
        <taxon>ecological metagenomes</taxon>
    </lineage>
</organism>
<evidence type="ECO:0000259" key="1">
    <source>
        <dbReference type="PROSITE" id="PS51832"/>
    </source>
</evidence>
<proteinExistence type="predicted"/>
<reference evidence="2" key="1">
    <citation type="submission" date="2019-08" db="EMBL/GenBank/DDBJ databases">
        <authorList>
            <person name="Kucharzyk K."/>
            <person name="Murdoch R.W."/>
            <person name="Higgins S."/>
            <person name="Loffler F."/>
        </authorList>
    </citation>
    <scope>NUCLEOTIDE SEQUENCE</scope>
</reference>
<dbReference type="SUPFAM" id="SSF109604">
    <property type="entry name" value="HD-domain/PDEase-like"/>
    <property type="match status" value="1"/>
</dbReference>
<dbReference type="Gene3D" id="1.10.3210.10">
    <property type="entry name" value="Hypothetical protein af1432"/>
    <property type="match status" value="1"/>
</dbReference>
<dbReference type="PANTHER" id="PTHR43155">
    <property type="entry name" value="CYCLIC DI-GMP PHOSPHODIESTERASE PA4108-RELATED"/>
    <property type="match status" value="1"/>
</dbReference>
<gene>
    <name evidence="2" type="ORF">SDC9_157417</name>
</gene>
<dbReference type="Pfam" id="PF13487">
    <property type="entry name" value="HD_5"/>
    <property type="match status" value="1"/>
</dbReference>
<sequence>MLIDPKRDVLGQIPSICEHILAGAGGLFMPELVETLLSISGHEYVWLDLVYDDILAVMPKNIHALDVELSLDEMVVLTEVFAHIIDFRSPFTARHSVGVAAVAAKLAELMGFSANECKMMLAAGHLHDLGKLAVPNEILEKADKLNPEEFNQMRSHTYFTYRTLQMIKGFETINIWASLHHERLNGKGYPFHLSGESIPLGSRVMAVADVFTAITEDRPYRKGMEEDAVLRVIRSMVKNESLCPKAAHVLQENLDVLSRVRLMAQTRADRKYQLVRNMESAVR</sequence>